<dbReference type="AlphaFoldDB" id="A0A2J6RY36"/>
<reference evidence="3 4" key="1">
    <citation type="submission" date="2016-04" db="EMBL/GenBank/DDBJ databases">
        <title>A degradative enzymes factory behind the ericoid mycorrhizal symbiosis.</title>
        <authorList>
            <consortium name="DOE Joint Genome Institute"/>
            <person name="Martino E."/>
            <person name="Morin E."/>
            <person name="Grelet G."/>
            <person name="Kuo A."/>
            <person name="Kohler A."/>
            <person name="Daghino S."/>
            <person name="Barry K."/>
            <person name="Choi C."/>
            <person name="Cichocki N."/>
            <person name="Clum A."/>
            <person name="Copeland A."/>
            <person name="Hainaut M."/>
            <person name="Haridas S."/>
            <person name="Labutti K."/>
            <person name="Lindquist E."/>
            <person name="Lipzen A."/>
            <person name="Khouja H.-R."/>
            <person name="Murat C."/>
            <person name="Ohm R."/>
            <person name="Olson A."/>
            <person name="Spatafora J."/>
            <person name="Veneault-Fourrey C."/>
            <person name="Henrissat B."/>
            <person name="Grigoriev I."/>
            <person name="Martin F."/>
            <person name="Perotto S."/>
        </authorList>
    </citation>
    <scope>NUCLEOTIDE SEQUENCE [LARGE SCALE GENOMIC DNA]</scope>
    <source>
        <strain evidence="3 4">F</strain>
    </source>
</reference>
<evidence type="ECO:0000313" key="4">
    <source>
        <dbReference type="Proteomes" id="UP000235786"/>
    </source>
</evidence>
<keyword evidence="1" id="KW-0732">Signal</keyword>
<dbReference type="EMBL" id="KZ613942">
    <property type="protein sequence ID" value="PMD43424.1"/>
    <property type="molecule type" value="Genomic_DNA"/>
</dbReference>
<evidence type="ECO:0000256" key="1">
    <source>
        <dbReference type="SAM" id="SignalP"/>
    </source>
</evidence>
<keyword evidence="4" id="KW-1185">Reference proteome</keyword>
<dbReference type="GO" id="GO:0052717">
    <property type="term" value="F:tRNA-specific adenosine-34 deaminase activity"/>
    <property type="evidence" value="ECO:0007669"/>
    <property type="project" value="TreeGrafter"/>
</dbReference>
<feature type="signal peptide" evidence="1">
    <location>
        <begin position="1"/>
        <end position="21"/>
    </location>
</feature>
<accession>A0A2J6RY36</accession>
<dbReference type="OrthoDB" id="408702at2759"/>
<dbReference type="CDD" id="cd01285">
    <property type="entry name" value="nucleoside_deaminase"/>
    <property type="match status" value="1"/>
</dbReference>
<dbReference type="PANTHER" id="PTHR11079:SF203">
    <property type="entry name" value="CMP_DCMP-TYPE DEAMINASE DOMAIN-CONTAINING PROTEIN"/>
    <property type="match status" value="1"/>
</dbReference>
<dbReference type="Proteomes" id="UP000235786">
    <property type="component" value="Unassembled WGS sequence"/>
</dbReference>
<feature type="chain" id="PRO_5014417974" evidence="1">
    <location>
        <begin position="22"/>
        <end position="249"/>
    </location>
</feature>
<dbReference type="GO" id="GO:0002100">
    <property type="term" value="P:tRNA wobble adenosine to inosine editing"/>
    <property type="evidence" value="ECO:0007669"/>
    <property type="project" value="TreeGrafter"/>
</dbReference>
<gene>
    <name evidence="3" type="ORF">L207DRAFT_484760</name>
</gene>
<dbReference type="PROSITE" id="PS51747">
    <property type="entry name" value="CYT_DCMP_DEAMINASES_2"/>
    <property type="match status" value="1"/>
</dbReference>
<proteinExistence type="predicted"/>
<sequence>MLYPLSILSLLLLALIHLTHGHNQRHSHGLQPSQQILSPDSIPYQTRVFWMRKANAALAELASPCPFGAFGSVVVNHTDTSSDPKGRLVCMSVNQNMQKGNPTLHGEISEINNCSEILTAPDGDYRLSTSEALKAFSKLSLYTNAEPCPMCASAIRWSGFAECIYGTSIETLVDKGWGQISIYSYEVFEESTNLPGRTKLVPDVLANETDPFFSWQFDPQYSCPKGCVRTGEDKSCQEIERRFDRELRR</sequence>
<name>A0A2J6RY36_HYAVF</name>
<dbReference type="PANTHER" id="PTHR11079">
    <property type="entry name" value="CYTOSINE DEAMINASE FAMILY MEMBER"/>
    <property type="match status" value="1"/>
</dbReference>
<dbReference type="STRING" id="1149755.A0A2J6RY36"/>
<feature type="domain" description="CMP/dCMP-type deaminase" evidence="2">
    <location>
        <begin position="45"/>
        <end position="188"/>
    </location>
</feature>
<evidence type="ECO:0000259" key="2">
    <source>
        <dbReference type="PROSITE" id="PS51747"/>
    </source>
</evidence>
<protein>
    <submittedName>
        <fullName evidence="3">Cytidine deaminase-like protein</fullName>
    </submittedName>
</protein>
<dbReference type="InterPro" id="IPR016193">
    <property type="entry name" value="Cytidine_deaminase-like"/>
</dbReference>
<dbReference type="SUPFAM" id="SSF53927">
    <property type="entry name" value="Cytidine deaminase-like"/>
    <property type="match status" value="1"/>
</dbReference>
<dbReference type="Gene3D" id="3.40.140.10">
    <property type="entry name" value="Cytidine Deaminase, domain 2"/>
    <property type="match status" value="1"/>
</dbReference>
<organism evidence="3 4">
    <name type="scientific">Hyaloscypha variabilis (strain UAMH 11265 / GT02V1 / F)</name>
    <name type="common">Meliniomyces variabilis</name>
    <dbReference type="NCBI Taxonomy" id="1149755"/>
    <lineage>
        <taxon>Eukaryota</taxon>
        <taxon>Fungi</taxon>
        <taxon>Dikarya</taxon>
        <taxon>Ascomycota</taxon>
        <taxon>Pezizomycotina</taxon>
        <taxon>Leotiomycetes</taxon>
        <taxon>Helotiales</taxon>
        <taxon>Hyaloscyphaceae</taxon>
        <taxon>Hyaloscypha</taxon>
        <taxon>Hyaloscypha variabilis</taxon>
    </lineage>
</organism>
<dbReference type="Pfam" id="PF00383">
    <property type="entry name" value="dCMP_cyt_deam_1"/>
    <property type="match status" value="1"/>
</dbReference>
<dbReference type="InterPro" id="IPR002125">
    <property type="entry name" value="CMP_dCMP_dom"/>
</dbReference>
<evidence type="ECO:0000313" key="3">
    <source>
        <dbReference type="EMBL" id="PMD43424.1"/>
    </source>
</evidence>